<keyword evidence="1" id="KW-0472">Membrane</keyword>
<keyword evidence="1" id="KW-0812">Transmembrane</keyword>
<dbReference type="RefSeq" id="WP_204715982.1">
    <property type="nucleotide sequence ID" value="NZ_JACJLT010000029.1"/>
</dbReference>
<reference evidence="2 3" key="1">
    <citation type="journal article" date="2021" name="Sci. Rep.">
        <title>The distribution of antibiotic resistance genes in chicken gut microbiota commensals.</title>
        <authorList>
            <person name="Juricova H."/>
            <person name="Matiasovicova J."/>
            <person name="Kubasova T."/>
            <person name="Cejkova D."/>
            <person name="Rychlik I."/>
        </authorList>
    </citation>
    <scope>NUCLEOTIDE SEQUENCE [LARGE SCALE GENOMIC DNA]</scope>
    <source>
        <strain evidence="2 3">An425</strain>
    </source>
</reference>
<gene>
    <name evidence="2" type="ORF">H6A04_04680</name>
</gene>
<keyword evidence="3" id="KW-1185">Reference proteome</keyword>
<evidence type="ECO:0000313" key="3">
    <source>
        <dbReference type="Proteomes" id="UP000728968"/>
    </source>
</evidence>
<evidence type="ECO:0008006" key="4">
    <source>
        <dbReference type="Google" id="ProtNLM"/>
    </source>
</evidence>
<proteinExistence type="predicted"/>
<sequence length="118" mass="13862">MGNYKKIGVIIFFSFIFSIIALYISRDTKDFIYVVPNIKNFEVLNPGFGKYSLEKLDLSGDNGEIKQLNILNGSIFYDIPNGEYKIIGEYFKDRDEIVLKKERDWEKVYLDLGRVFQR</sequence>
<name>A0ABS2G2H8_FUSMR</name>
<keyword evidence="1" id="KW-1133">Transmembrane helix</keyword>
<dbReference type="EMBL" id="JACJLT010000029">
    <property type="protein sequence ID" value="MBM6874953.1"/>
    <property type="molecule type" value="Genomic_DNA"/>
</dbReference>
<evidence type="ECO:0000256" key="1">
    <source>
        <dbReference type="SAM" id="Phobius"/>
    </source>
</evidence>
<organism evidence="2 3">
    <name type="scientific">Fusobacterium mortiferum</name>
    <dbReference type="NCBI Taxonomy" id="850"/>
    <lineage>
        <taxon>Bacteria</taxon>
        <taxon>Fusobacteriati</taxon>
        <taxon>Fusobacteriota</taxon>
        <taxon>Fusobacteriia</taxon>
        <taxon>Fusobacteriales</taxon>
        <taxon>Fusobacteriaceae</taxon>
        <taxon>Fusobacterium</taxon>
    </lineage>
</organism>
<evidence type="ECO:0000313" key="2">
    <source>
        <dbReference type="EMBL" id="MBM6874953.1"/>
    </source>
</evidence>
<accession>A0ABS2G2H8</accession>
<comment type="caution">
    <text evidence="2">The sequence shown here is derived from an EMBL/GenBank/DDBJ whole genome shotgun (WGS) entry which is preliminary data.</text>
</comment>
<dbReference type="Proteomes" id="UP000728968">
    <property type="component" value="Unassembled WGS sequence"/>
</dbReference>
<protein>
    <recommendedName>
        <fullName evidence="4">YxeA family protein</fullName>
    </recommendedName>
</protein>
<feature type="transmembrane region" description="Helical" evidence="1">
    <location>
        <begin position="6"/>
        <end position="24"/>
    </location>
</feature>